<name>A0A016SC29_9BILA</name>
<keyword evidence="2" id="KW-0539">Nucleus</keyword>
<feature type="compositionally biased region" description="Basic and acidic residues" evidence="3">
    <location>
        <begin position="133"/>
        <end position="154"/>
    </location>
</feature>
<feature type="compositionally biased region" description="Low complexity" evidence="3">
    <location>
        <begin position="295"/>
        <end position="324"/>
    </location>
</feature>
<dbReference type="CDD" id="cd00024">
    <property type="entry name" value="CD_CSD"/>
    <property type="match status" value="1"/>
</dbReference>
<reference evidence="6" key="1">
    <citation type="journal article" date="2015" name="Nat. Genet.">
        <title>The genome and transcriptome of the zoonotic hookworm Ancylostoma ceylanicum identify infection-specific gene families.</title>
        <authorList>
            <person name="Schwarz E.M."/>
            <person name="Hu Y."/>
            <person name="Antoshechkin I."/>
            <person name="Miller M.M."/>
            <person name="Sternberg P.W."/>
            <person name="Aroian R.V."/>
        </authorList>
    </citation>
    <scope>NUCLEOTIDE SEQUENCE</scope>
    <source>
        <strain evidence="6">HY135</strain>
    </source>
</reference>
<dbReference type="PANTHER" id="PTHR22812">
    <property type="entry name" value="CHROMOBOX PROTEIN"/>
    <property type="match status" value="1"/>
</dbReference>
<dbReference type="OrthoDB" id="5376140at2759"/>
<comment type="subcellular location">
    <subcellularLocation>
        <location evidence="1">Nucleus</location>
    </subcellularLocation>
</comment>
<dbReference type="Pfam" id="PF00385">
    <property type="entry name" value="Chromo"/>
    <property type="match status" value="1"/>
</dbReference>
<evidence type="ECO:0000256" key="2">
    <source>
        <dbReference type="ARBA" id="ARBA00023242"/>
    </source>
</evidence>
<dbReference type="Proteomes" id="UP000024635">
    <property type="component" value="Unassembled WGS sequence"/>
</dbReference>
<sequence>MKKLSAAQFIGSHKKITLSTGAKAKAGGIELNVLHNCPVCAKRILNMGKKNKSRSARRTGSPVGYEEDVSSEEYEITEEIYEVECVVGHRYRRNEIEYKVRWRGWSEQFDEWLHHSKMDCPDAIKEYWKSIDHSKTEENKSSEKDGGKKREHPSSKKSTPSRKSIASPPPKRSCPSDHEVEATASPDAVARAESSLTKATPSTPHVSSSSKKKKKKDDPKSHNVAVVADSQLPAGALEDSASDGDSMPAIPSTSFSTEDRASPSVSVSSSTHSIPPLKIKRQIPRPPAIPKRKATPSLSNTSTSATSSATSVVVSSPSVSGTSLEEITPSVTRSPKAGTPNHVIPPDDHKKTVSSINETEASCSTPETTTKIVESHVEEKRFVRPHGFERGLSVERIHGFLKRADRTFAVVQFKNCDVVEILALEIVKHYDHLALIRGFEEHHIRCRRNQVLAAGASPPKSSES</sequence>
<feature type="region of interest" description="Disordered" evidence="3">
    <location>
        <begin position="133"/>
        <end position="351"/>
    </location>
</feature>
<evidence type="ECO:0000313" key="5">
    <source>
        <dbReference type="EMBL" id="EYB87854.1"/>
    </source>
</evidence>
<dbReference type="AlphaFoldDB" id="A0A016SC29"/>
<feature type="domain" description="Chromo" evidence="4">
    <location>
        <begin position="81"/>
        <end position="139"/>
    </location>
</feature>
<protein>
    <recommendedName>
        <fullName evidence="4">Chromo domain-containing protein</fullName>
    </recommendedName>
</protein>
<feature type="compositionally biased region" description="Polar residues" evidence="3">
    <location>
        <begin position="194"/>
        <end position="206"/>
    </location>
</feature>
<dbReference type="InterPro" id="IPR000953">
    <property type="entry name" value="Chromo/chromo_shadow_dom"/>
</dbReference>
<dbReference type="PROSITE" id="PS50013">
    <property type="entry name" value="CHROMO_2"/>
    <property type="match status" value="1"/>
</dbReference>
<accession>A0A016SC29</accession>
<dbReference type="STRING" id="53326.A0A016SC29"/>
<keyword evidence="6" id="KW-1185">Reference proteome</keyword>
<evidence type="ECO:0000313" key="6">
    <source>
        <dbReference type="Proteomes" id="UP000024635"/>
    </source>
</evidence>
<dbReference type="Gene3D" id="2.40.50.40">
    <property type="match status" value="1"/>
</dbReference>
<dbReference type="SUPFAM" id="SSF54160">
    <property type="entry name" value="Chromo domain-like"/>
    <property type="match status" value="2"/>
</dbReference>
<dbReference type="GO" id="GO:0005634">
    <property type="term" value="C:nucleus"/>
    <property type="evidence" value="ECO:0007669"/>
    <property type="project" value="UniProtKB-SubCell"/>
</dbReference>
<evidence type="ECO:0000256" key="3">
    <source>
        <dbReference type="SAM" id="MobiDB-lite"/>
    </source>
</evidence>
<evidence type="ECO:0000259" key="4">
    <source>
        <dbReference type="PROSITE" id="PS50013"/>
    </source>
</evidence>
<dbReference type="InterPro" id="IPR023780">
    <property type="entry name" value="Chromo_domain"/>
</dbReference>
<proteinExistence type="predicted"/>
<comment type="caution">
    <text evidence="5">The sequence shown here is derived from an EMBL/GenBank/DDBJ whole genome shotgun (WGS) entry which is preliminary data.</text>
</comment>
<dbReference type="InterPro" id="IPR016197">
    <property type="entry name" value="Chromo-like_dom_sf"/>
</dbReference>
<dbReference type="EMBL" id="JARK01001592">
    <property type="protein sequence ID" value="EYB87854.1"/>
    <property type="molecule type" value="Genomic_DNA"/>
</dbReference>
<organism evidence="5 6">
    <name type="scientific">Ancylostoma ceylanicum</name>
    <dbReference type="NCBI Taxonomy" id="53326"/>
    <lineage>
        <taxon>Eukaryota</taxon>
        <taxon>Metazoa</taxon>
        <taxon>Ecdysozoa</taxon>
        <taxon>Nematoda</taxon>
        <taxon>Chromadorea</taxon>
        <taxon>Rhabditida</taxon>
        <taxon>Rhabditina</taxon>
        <taxon>Rhabditomorpha</taxon>
        <taxon>Strongyloidea</taxon>
        <taxon>Ancylostomatidae</taxon>
        <taxon>Ancylostomatinae</taxon>
        <taxon>Ancylostoma</taxon>
    </lineage>
</organism>
<evidence type="ECO:0000256" key="1">
    <source>
        <dbReference type="ARBA" id="ARBA00004123"/>
    </source>
</evidence>
<dbReference type="SMART" id="SM00298">
    <property type="entry name" value="CHROMO"/>
    <property type="match status" value="1"/>
</dbReference>
<feature type="compositionally biased region" description="Low complexity" evidence="3">
    <location>
        <begin position="262"/>
        <end position="276"/>
    </location>
</feature>
<gene>
    <name evidence="5" type="primary">Acey_s0256.g370</name>
    <name evidence="5" type="ORF">Y032_0256g370</name>
</gene>
<dbReference type="InterPro" id="IPR051219">
    <property type="entry name" value="Heterochromatin_chromo-domain"/>
</dbReference>